<comment type="caution">
    <text evidence="7">The sequence shown here is derived from an EMBL/GenBank/DDBJ whole genome shotgun (WGS) entry which is preliminary data.</text>
</comment>
<dbReference type="InterPro" id="IPR023885">
    <property type="entry name" value="4Fe4S-binding_SPASM_dom"/>
</dbReference>
<dbReference type="EMBL" id="SOBK01000001">
    <property type="protein sequence ID" value="TDT91751.1"/>
    <property type="molecule type" value="Genomic_DNA"/>
</dbReference>
<dbReference type="CDD" id="cd01335">
    <property type="entry name" value="Radical_SAM"/>
    <property type="match status" value="1"/>
</dbReference>
<dbReference type="SFLD" id="SFLDG01067">
    <property type="entry name" value="SPASM/twitch_domain_containing"/>
    <property type="match status" value="1"/>
</dbReference>
<dbReference type="GO" id="GO:0051536">
    <property type="term" value="F:iron-sulfur cluster binding"/>
    <property type="evidence" value="ECO:0007669"/>
    <property type="project" value="UniProtKB-KW"/>
</dbReference>
<comment type="cofactor">
    <cofactor evidence="1">
        <name>[4Fe-4S] cluster</name>
        <dbReference type="ChEBI" id="CHEBI:49883"/>
    </cofactor>
</comment>
<proteinExistence type="predicted"/>
<protein>
    <submittedName>
        <fullName evidence="7">Radical SAM protein with 4Fe4S-binding SPASM domain</fullName>
    </submittedName>
</protein>
<dbReference type="InterPro" id="IPR007197">
    <property type="entry name" value="rSAM"/>
</dbReference>
<evidence type="ECO:0000313" key="7">
    <source>
        <dbReference type="EMBL" id="TDT91751.1"/>
    </source>
</evidence>
<dbReference type="NCBIfam" id="TIGR04085">
    <property type="entry name" value="rSAM_more_4Fe4S"/>
    <property type="match status" value="1"/>
</dbReference>
<keyword evidence="4" id="KW-0408">Iron</keyword>
<feature type="domain" description="Radical SAM core" evidence="6">
    <location>
        <begin position="44"/>
        <end position="190"/>
    </location>
</feature>
<dbReference type="GO" id="GO:0016491">
    <property type="term" value="F:oxidoreductase activity"/>
    <property type="evidence" value="ECO:0007669"/>
    <property type="project" value="InterPro"/>
</dbReference>
<reference evidence="7 8" key="1">
    <citation type="submission" date="2019-03" db="EMBL/GenBank/DDBJ databases">
        <title>Genomic Encyclopedia of Type Strains, Phase IV (KMG-IV): sequencing the most valuable type-strain genomes for metagenomic binning, comparative biology and taxonomic classification.</title>
        <authorList>
            <person name="Goeker M."/>
        </authorList>
    </citation>
    <scope>NUCLEOTIDE SEQUENCE [LARGE SCALE GENOMIC DNA]</scope>
    <source>
        <strain evidence="7 8">DSM 101483</strain>
    </source>
</reference>
<evidence type="ECO:0000256" key="2">
    <source>
        <dbReference type="ARBA" id="ARBA00022691"/>
    </source>
</evidence>
<evidence type="ECO:0000256" key="5">
    <source>
        <dbReference type="ARBA" id="ARBA00023014"/>
    </source>
</evidence>
<name>A0AA94PVR3_9BACT</name>
<dbReference type="Proteomes" id="UP000295506">
    <property type="component" value="Unassembled WGS sequence"/>
</dbReference>
<gene>
    <name evidence="7" type="ORF">EDC59_101150</name>
</gene>
<dbReference type="SFLD" id="SFLDS00029">
    <property type="entry name" value="Radical_SAM"/>
    <property type="match status" value="1"/>
</dbReference>
<evidence type="ECO:0000256" key="3">
    <source>
        <dbReference type="ARBA" id="ARBA00022723"/>
    </source>
</evidence>
<evidence type="ECO:0000256" key="1">
    <source>
        <dbReference type="ARBA" id="ARBA00001966"/>
    </source>
</evidence>
<dbReference type="InterPro" id="IPR023867">
    <property type="entry name" value="Sulphatase_maturase_rSAM"/>
</dbReference>
<dbReference type="Pfam" id="PF04055">
    <property type="entry name" value="Radical_SAM"/>
    <property type="match status" value="1"/>
</dbReference>
<dbReference type="PANTHER" id="PTHR43273">
    <property type="entry name" value="ANAEROBIC SULFATASE-MATURATING ENZYME HOMOLOG ASLB-RELATED"/>
    <property type="match status" value="1"/>
</dbReference>
<dbReference type="SUPFAM" id="SSF102114">
    <property type="entry name" value="Radical SAM enzymes"/>
    <property type="match status" value="1"/>
</dbReference>
<keyword evidence="2" id="KW-0949">S-adenosyl-L-methionine</keyword>
<evidence type="ECO:0000259" key="6">
    <source>
        <dbReference type="Pfam" id="PF04055"/>
    </source>
</evidence>
<dbReference type="AlphaFoldDB" id="A0AA94PVR3"/>
<dbReference type="PANTHER" id="PTHR43273:SF2">
    <property type="entry name" value="RADICAL SAM CORE DOMAIN-CONTAINING PROTEIN"/>
    <property type="match status" value="1"/>
</dbReference>
<accession>A0AA94PVR3</accession>
<dbReference type="Gene3D" id="3.20.20.70">
    <property type="entry name" value="Aldolase class I"/>
    <property type="match status" value="1"/>
</dbReference>
<keyword evidence="3" id="KW-0479">Metal-binding</keyword>
<evidence type="ECO:0000256" key="4">
    <source>
        <dbReference type="ARBA" id="ARBA00023004"/>
    </source>
</evidence>
<dbReference type="RefSeq" id="WP_133987002.1">
    <property type="nucleotide sequence ID" value="NZ_CP014206.1"/>
</dbReference>
<evidence type="ECO:0000313" key="8">
    <source>
        <dbReference type="Proteomes" id="UP000295506"/>
    </source>
</evidence>
<dbReference type="InterPro" id="IPR013785">
    <property type="entry name" value="Aldolase_TIM"/>
</dbReference>
<sequence length="421" mass="48104">MKVENIIHDKYGDLSAHDAVIIHNKKCALDYPKEHTPLYIHLTVTMKCNAGCKGCINSCITFNSSTIKKNHDSVPERDAAAIIQLINRDNATDVAVCFYGGEPLLAPRSIIKTIEILENSKPSKCHIKYMLYTNGMNIPEAISTHDIFLDNIWLYSISIDGEQKQHDNIRIGTNYKQIVDNLRQLRDKKCSAQKLMWTTLREKQSLRSAFNSFVSLESESLVNHFFWHFVEEDDPFCDLRSFSKDYENDLHYIMRTYIDRMKVCGSILSILHINELILYLLCRKNRGSSACGVELSRNYDIVSGNIQTCADLPMEYSLGRINDDGSISINDQDLSHLVEYKKVLNCYDCGIHAYCGGRCPVQAITSNAVRVNQYCQLLRLHVAVVSEYIDEIRDVMKIKMISVDDIYSESAYFVQFTDVTP</sequence>
<dbReference type="GO" id="GO:0046872">
    <property type="term" value="F:metal ion binding"/>
    <property type="evidence" value="ECO:0007669"/>
    <property type="project" value="UniProtKB-KW"/>
</dbReference>
<dbReference type="InterPro" id="IPR058240">
    <property type="entry name" value="rSAM_sf"/>
</dbReference>
<organism evidence="7 8">
    <name type="scientific">Pseudodesulfovibrio indicus</name>
    <dbReference type="NCBI Taxonomy" id="1716143"/>
    <lineage>
        <taxon>Bacteria</taxon>
        <taxon>Pseudomonadati</taxon>
        <taxon>Thermodesulfobacteriota</taxon>
        <taxon>Desulfovibrionia</taxon>
        <taxon>Desulfovibrionales</taxon>
        <taxon>Desulfovibrionaceae</taxon>
    </lineage>
</organism>
<keyword evidence="5" id="KW-0411">Iron-sulfur</keyword>